<dbReference type="PROSITE" id="PS51760">
    <property type="entry name" value="GH10_2"/>
    <property type="match status" value="1"/>
</dbReference>
<dbReference type="Gene3D" id="2.60.120.260">
    <property type="entry name" value="Galactose-binding domain-like"/>
    <property type="match status" value="1"/>
</dbReference>
<keyword evidence="3" id="KW-0378">Hydrolase</keyword>
<dbReference type="PANTHER" id="PTHR31490">
    <property type="entry name" value="GLYCOSYL HYDROLASE"/>
    <property type="match status" value="1"/>
</dbReference>
<keyword evidence="6" id="KW-0812">Transmembrane</keyword>
<dbReference type="GO" id="GO:0000272">
    <property type="term" value="P:polysaccharide catabolic process"/>
    <property type="evidence" value="ECO:0007669"/>
    <property type="project" value="UniProtKB-KW"/>
</dbReference>
<evidence type="ECO:0000256" key="4">
    <source>
        <dbReference type="ARBA" id="ARBA00023277"/>
    </source>
</evidence>
<dbReference type="Gene3D" id="3.20.20.80">
    <property type="entry name" value="Glycosidases"/>
    <property type="match status" value="1"/>
</dbReference>
<feature type="domain" description="GH10" evidence="7">
    <location>
        <begin position="239"/>
        <end position="535"/>
    </location>
</feature>
<dbReference type="EMBL" id="MTKT01001810">
    <property type="protein sequence ID" value="OWM83949.1"/>
    <property type="molecule type" value="Genomic_DNA"/>
</dbReference>
<evidence type="ECO:0000256" key="2">
    <source>
        <dbReference type="ARBA" id="ARBA00022737"/>
    </source>
</evidence>
<comment type="caution">
    <text evidence="8">The sequence shown here is derived from an EMBL/GenBank/DDBJ whole genome shotgun (WGS) entry which is preliminary data.</text>
</comment>
<dbReference type="InterPro" id="IPR008979">
    <property type="entry name" value="Galactose-bd-like_sf"/>
</dbReference>
<protein>
    <recommendedName>
        <fullName evidence="7">GH10 domain-containing protein</fullName>
    </recommendedName>
</protein>
<dbReference type="PRINTS" id="PR00134">
    <property type="entry name" value="GLHYDRLASE10"/>
</dbReference>
<sequence length="593" mass="66944">MLQRHRELGDNVDDSMNSSFRRSLLVLFLLMGTSSLVASHGSLPSLYSFLVFSRKPMQQLTKYIVLSYISSDSLLYDSTAYTKCKGKPERALYNGGILKDIEITSASNDSSPSFMLLNLTQGTKYSFSSWVKIDGVDSALIRASLTTENEELSCIGNVVARSGCWSFLKGGFTLSSSPSTSTLSFQGPGNRDISIAVASVSLQPFTDEQWSRNQQRIISKVRKRPITIHVSDGNGERLQGVDLRVEQISKEFPFGSAIAKSILGNIPYQKWFVERFNTVVFENELKWSTTEPEQGKINYTIADQMLKFVRESGVMVRGHNIFWENPNFVPAWVKNLTGSNLEKAVNARITSLMDRYKEEFVHWDVNNEMLHFDFFEQRLGPNASLDFFKVAHESDPLATLFMNEFNVVETCDDNNSSVDGYISRLRELKRGGVSMDGIGLQGHFSTPNLPLMRAVIDKLATLGLPIWLTEVDISDKFDMETQAVYLEQVLREGFSHPSVNGIMMWTAIRLGRCFRMCLTDTEYQNLPAGDVVDKLLREWTTKDREGRTDKFGSYSFFGFLGEYLVTLKHGNRTVKSTFALSHGIETMHVTIHL</sequence>
<dbReference type="SUPFAM" id="SSF49785">
    <property type="entry name" value="Galactose-binding domain-like"/>
    <property type="match status" value="1"/>
</dbReference>
<evidence type="ECO:0000259" key="7">
    <source>
        <dbReference type="PROSITE" id="PS51760"/>
    </source>
</evidence>
<feature type="transmembrane region" description="Helical" evidence="6">
    <location>
        <begin position="24"/>
        <end position="50"/>
    </location>
</feature>
<evidence type="ECO:0000256" key="5">
    <source>
        <dbReference type="ARBA" id="ARBA00023326"/>
    </source>
</evidence>
<keyword evidence="6" id="KW-0472">Membrane</keyword>
<reference evidence="9" key="1">
    <citation type="journal article" date="2017" name="Plant J.">
        <title>The pomegranate (Punica granatum L.) genome and the genomics of punicalagin biosynthesis.</title>
        <authorList>
            <person name="Qin G."/>
            <person name="Xu C."/>
            <person name="Ming R."/>
            <person name="Tang H."/>
            <person name="Guyot R."/>
            <person name="Kramer E.M."/>
            <person name="Hu Y."/>
            <person name="Yi X."/>
            <person name="Qi Y."/>
            <person name="Xu X."/>
            <person name="Gao Z."/>
            <person name="Pan H."/>
            <person name="Jian J."/>
            <person name="Tian Y."/>
            <person name="Yue Z."/>
            <person name="Xu Y."/>
        </authorList>
    </citation>
    <scope>NUCLEOTIDE SEQUENCE [LARGE SCALE GENOMIC DNA]</scope>
    <source>
        <strain evidence="9">cv. Dabenzi</strain>
    </source>
</reference>
<dbReference type="GO" id="GO:0031176">
    <property type="term" value="F:endo-1,4-beta-xylanase activity"/>
    <property type="evidence" value="ECO:0007669"/>
    <property type="project" value="UniProtKB-ARBA"/>
</dbReference>
<dbReference type="Pfam" id="PF00331">
    <property type="entry name" value="Glyco_hydro_10"/>
    <property type="match status" value="1"/>
</dbReference>
<dbReference type="InterPro" id="IPR017853">
    <property type="entry name" value="GH"/>
</dbReference>
<evidence type="ECO:0000256" key="6">
    <source>
        <dbReference type="SAM" id="Phobius"/>
    </source>
</evidence>
<keyword evidence="2" id="KW-0677">Repeat</keyword>
<dbReference type="InterPro" id="IPR001000">
    <property type="entry name" value="GH10_dom"/>
</dbReference>
<dbReference type="SUPFAM" id="SSF51445">
    <property type="entry name" value="(Trans)glycosidases"/>
    <property type="match status" value="1"/>
</dbReference>
<dbReference type="Proteomes" id="UP000197138">
    <property type="component" value="Unassembled WGS sequence"/>
</dbReference>
<dbReference type="SMART" id="SM00633">
    <property type="entry name" value="Glyco_10"/>
    <property type="match status" value="1"/>
</dbReference>
<comment type="similarity">
    <text evidence="1">Belongs to the glycosyl hydrolase 10 (cellulase F) family.</text>
</comment>
<proteinExistence type="inferred from homology"/>
<dbReference type="AlphaFoldDB" id="A0A218XGY8"/>
<keyword evidence="6" id="KW-1133">Transmembrane helix</keyword>
<gene>
    <name evidence="8" type="ORF">CDL15_Pgr004380</name>
</gene>
<dbReference type="InterPro" id="IPR003305">
    <property type="entry name" value="CenC_carb-bd"/>
</dbReference>
<name>A0A218XGY8_PUNGR</name>
<dbReference type="InterPro" id="IPR044846">
    <property type="entry name" value="GH10"/>
</dbReference>
<keyword evidence="4" id="KW-0119">Carbohydrate metabolism</keyword>
<organism evidence="8 9">
    <name type="scientific">Punica granatum</name>
    <name type="common">Pomegranate</name>
    <dbReference type="NCBI Taxonomy" id="22663"/>
    <lineage>
        <taxon>Eukaryota</taxon>
        <taxon>Viridiplantae</taxon>
        <taxon>Streptophyta</taxon>
        <taxon>Embryophyta</taxon>
        <taxon>Tracheophyta</taxon>
        <taxon>Spermatophyta</taxon>
        <taxon>Magnoliopsida</taxon>
        <taxon>eudicotyledons</taxon>
        <taxon>Gunneridae</taxon>
        <taxon>Pentapetalae</taxon>
        <taxon>rosids</taxon>
        <taxon>malvids</taxon>
        <taxon>Myrtales</taxon>
        <taxon>Lythraceae</taxon>
        <taxon>Punica</taxon>
    </lineage>
</organism>
<dbReference type="PANTHER" id="PTHR31490:SF3">
    <property type="entry name" value="GLYCOSYL HYDROLASE FAMILY 10 PROTEIN"/>
    <property type="match status" value="1"/>
</dbReference>
<dbReference type="Pfam" id="PF02018">
    <property type="entry name" value="CBM_4_9"/>
    <property type="match status" value="1"/>
</dbReference>
<evidence type="ECO:0000256" key="3">
    <source>
        <dbReference type="ARBA" id="ARBA00022801"/>
    </source>
</evidence>
<evidence type="ECO:0000313" key="8">
    <source>
        <dbReference type="EMBL" id="OWM83949.1"/>
    </source>
</evidence>
<keyword evidence="5" id="KW-0624">Polysaccharide degradation</keyword>
<accession>A0A218XGY8</accession>
<evidence type="ECO:0000313" key="9">
    <source>
        <dbReference type="Proteomes" id="UP000197138"/>
    </source>
</evidence>
<evidence type="ECO:0000256" key="1">
    <source>
        <dbReference type="ARBA" id="ARBA00007495"/>
    </source>
</evidence>